<gene>
    <name evidence="1" type="ORF">HDF22_005472</name>
</gene>
<dbReference type="AlphaFoldDB" id="A0A841JU16"/>
<reference evidence="1 2" key="1">
    <citation type="submission" date="2020-08" db="EMBL/GenBank/DDBJ databases">
        <title>Genomic Encyclopedia of Type Strains, Phase IV (KMG-V): Genome sequencing to study the core and pangenomes of soil and plant-associated prokaryotes.</title>
        <authorList>
            <person name="Whitman W."/>
        </authorList>
    </citation>
    <scope>NUCLEOTIDE SEQUENCE [LARGE SCALE GENOMIC DNA]</scope>
    <source>
        <strain evidence="1 2">MP601</strain>
    </source>
</reference>
<accession>A0A841JU16</accession>
<dbReference type="RefSeq" id="WP_183589845.1">
    <property type="nucleotide sequence ID" value="NZ_JACHCA010000022.1"/>
</dbReference>
<protein>
    <submittedName>
        <fullName evidence="1">Uncharacterized protein</fullName>
    </submittedName>
</protein>
<sequence>MNDLILDNNLDLAIQNGDFLIDDCEQQNQELILIATQGSFRESPLTGVGIAKYIKSSFSVSKIDQLRQKIRLQLQYDGYQTVNTQINSFTDIQIQAER</sequence>
<organism evidence="1 2">
    <name type="scientific">Mucilaginibacter lappiensis</name>
    <dbReference type="NCBI Taxonomy" id="354630"/>
    <lineage>
        <taxon>Bacteria</taxon>
        <taxon>Pseudomonadati</taxon>
        <taxon>Bacteroidota</taxon>
        <taxon>Sphingobacteriia</taxon>
        <taxon>Sphingobacteriales</taxon>
        <taxon>Sphingobacteriaceae</taxon>
        <taxon>Mucilaginibacter</taxon>
    </lineage>
</organism>
<evidence type="ECO:0000313" key="2">
    <source>
        <dbReference type="Proteomes" id="UP000548326"/>
    </source>
</evidence>
<comment type="caution">
    <text evidence="1">The sequence shown here is derived from an EMBL/GenBank/DDBJ whole genome shotgun (WGS) entry which is preliminary data.</text>
</comment>
<dbReference type="Proteomes" id="UP000548326">
    <property type="component" value="Unassembled WGS sequence"/>
</dbReference>
<evidence type="ECO:0000313" key="1">
    <source>
        <dbReference type="EMBL" id="MBB6131321.1"/>
    </source>
</evidence>
<dbReference type="EMBL" id="JACHCA010000022">
    <property type="protein sequence ID" value="MBB6131321.1"/>
    <property type="molecule type" value="Genomic_DNA"/>
</dbReference>
<proteinExistence type="predicted"/>
<name>A0A841JU16_9SPHI</name>